<reference evidence="1" key="1">
    <citation type="submission" date="2023-10" db="EMBL/GenBank/DDBJ databases">
        <title>Genome assembly of Pristionchus species.</title>
        <authorList>
            <person name="Yoshida K."/>
            <person name="Sommer R.J."/>
        </authorList>
    </citation>
    <scope>NUCLEOTIDE SEQUENCE</scope>
    <source>
        <strain evidence="1">RS0144</strain>
    </source>
</reference>
<evidence type="ECO:0000313" key="2">
    <source>
        <dbReference type="Proteomes" id="UP001432027"/>
    </source>
</evidence>
<gene>
    <name evidence="1" type="ORF">PENTCL1PPCAC_21630</name>
</gene>
<sequence>VLLQYLQWIAKGSSDTTRHVILIVLRYVPAEESTTVRSQFINGIRSGEAESAARAVLSVGSDRQLVAVDAEAAGLRTRVHQRASSVEREIEYWRGAEEHAPLLLVLARPVVLEGACEL</sequence>
<evidence type="ECO:0000313" key="1">
    <source>
        <dbReference type="EMBL" id="GMS99455.1"/>
    </source>
</evidence>
<dbReference type="AlphaFoldDB" id="A0AAV5TY42"/>
<accession>A0AAV5TY42</accession>
<keyword evidence="2" id="KW-1185">Reference proteome</keyword>
<organism evidence="1 2">
    <name type="scientific">Pristionchus entomophagus</name>
    <dbReference type="NCBI Taxonomy" id="358040"/>
    <lineage>
        <taxon>Eukaryota</taxon>
        <taxon>Metazoa</taxon>
        <taxon>Ecdysozoa</taxon>
        <taxon>Nematoda</taxon>
        <taxon>Chromadorea</taxon>
        <taxon>Rhabditida</taxon>
        <taxon>Rhabditina</taxon>
        <taxon>Diplogasteromorpha</taxon>
        <taxon>Diplogasteroidea</taxon>
        <taxon>Neodiplogasteridae</taxon>
        <taxon>Pristionchus</taxon>
    </lineage>
</organism>
<feature type="non-terminal residue" evidence="1">
    <location>
        <position position="118"/>
    </location>
</feature>
<proteinExistence type="predicted"/>
<name>A0AAV5TY42_9BILA</name>
<protein>
    <submittedName>
        <fullName evidence="1">Uncharacterized protein</fullName>
    </submittedName>
</protein>
<dbReference type="EMBL" id="BTSX01000005">
    <property type="protein sequence ID" value="GMS99455.1"/>
    <property type="molecule type" value="Genomic_DNA"/>
</dbReference>
<dbReference type="Proteomes" id="UP001432027">
    <property type="component" value="Unassembled WGS sequence"/>
</dbReference>
<feature type="non-terminal residue" evidence="1">
    <location>
        <position position="1"/>
    </location>
</feature>
<comment type="caution">
    <text evidence="1">The sequence shown here is derived from an EMBL/GenBank/DDBJ whole genome shotgun (WGS) entry which is preliminary data.</text>
</comment>